<comment type="pathway">
    <text evidence="2">Cofactor biosynthesis; Fe-Mo cofactor biosynthesis.</text>
</comment>
<evidence type="ECO:0000256" key="5">
    <source>
        <dbReference type="ARBA" id="ARBA00022691"/>
    </source>
</evidence>
<feature type="domain" description="Radical SAM core" evidence="11">
    <location>
        <begin position="33"/>
        <end position="259"/>
    </location>
</feature>
<keyword evidence="6" id="KW-0479">Metal-binding</keyword>
<evidence type="ECO:0000256" key="9">
    <source>
        <dbReference type="ARBA" id="ARBA00023231"/>
    </source>
</evidence>
<dbReference type="Pfam" id="PF04055">
    <property type="entry name" value="Radical_SAM"/>
    <property type="match status" value="1"/>
</dbReference>
<evidence type="ECO:0000256" key="4">
    <source>
        <dbReference type="ARBA" id="ARBA00022485"/>
    </source>
</evidence>
<dbReference type="PROSITE" id="PS51918">
    <property type="entry name" value="RADICAL_SAM"/>
    <property type="match status" value="1"/>
</dbReference>
<reference evidence="12 13" key="1">
    <citation type="submission" date="2023-05" db="EMBL/GenBank/DDBJ databases">
        <title>A new hyperthermophilic archaea 'Ignisphaera cupida' sp. nov. and description of the family 'Ignisphaeraceae' fam. nov.</title>
        <authorList>
            <person name="Podosokorskaya O.A."/>
            <person name="Elcheninov A.G."/>
            <person name="Klukina A."/>
            <person name="Merkel A.Y."/>
        </authorList>
    </citation>
    <scope>NUCLEOTIDE SEQUENCE [LARGE SCALE GENOMIC DNA]</scope>
    <source>
        <strain evidence="12 13">4213-co</strain>
    </source>
</reference>
<keyword evidence="10" id="KW-0456">Lyase</keyword>
<dbReference type="SUPFAM" id="SSF102114">
    <property type="entry name" value="Radical SAM enzymes"/>
    <property type="match status" value="1"/>
</dbReference>
<dbReference type="Gene3D" id="3.20.20.70">
    <property type="entry name" value="Aldolase class I"/>
    <property type="match status" value="1"/>
</dbReference>
<comment type="cofactor">
    <cofactor evidence="1">
        <name>[4Fe-4S] cluster</name>
        <dbReference type="ChEBI" id="CHEBI:49883"/>
    </cofactor>
</comment>
<keyword evidence="9" id="KW-0535">Nitrogen fixation</keyword>
<evidence type="ECO:0000256" key="8">
    <source>
        <dbReference type="ARBA" id="ARBA00023014"/>
    </source>
</evidence>
<sequence>MQGYDPFQLGEATRKSVVRVVGGVEERKYYRFRGGRWYGGIATGDVVGCNLRCKFCWSWRFTHITDKGYFRRPEEAFEKIFAIASRKGYKYVRVSGGEPTLSLNHLQELLKLFSETKYVFILETNGLLIGKEYSLAKMLSNYSNVVVRVSFKGATEEEFNMLTGAKPEFFNYQFKALENLIEVGFKPGEEVYPAIMLSFSTDENYAKFKKRLMEINPRLVESIDEEYVILYPHVIELLKKNKLRPRLAFTPDNIPQCMI</sequence>
<evidence type="ECO:0000313" key="12">
    <source>
        <dbReference type="EMBL" id="MDK6028638.1"/>
    </source>
</evidence>
<keyword evidence="8" id="KW-0411">Iron-sulfur</keyword>
<comment type="similarity">
    <text evidence="3">Belongs to the radical SAM superfamily. NifB family.</text>
</comment>
<evidence type="ECO:0000256" key="6">
    <source>
        <dbReference type="ARBA" id="ARBA00022723"/>
    </source>
</evidence>
<gene>
    <name evidence="12" type="ORF">QPL79_04625</name>
</gene>
<keyword evidence="4" id="KW-0004">4Fe-4S</keyword>
<evidence type="ECO:0000256" key="3">
    <source>
        <dbReference type="ARBA" id="ARBA00006804"/>
    </source>
</evidence>
<dbReference type="PANTHER" id="PTHR43787:SF13">
    <property type="entry name" value="FEMO COFACTOR BIOSYNTHESIS PROTEIN NIFB"/>
    <property type="match status" value="1"/>
</dbReference>
<dbReference type="CDD" id="cd01335">
    <property type="entry name" value="Radical_SAM"/>
    <property type="match status" value="1"/>
</dbReference>
<evidence type="ECO:0000256" key="2">
    <source>
        <dbReference type="ARBA" id="ARBA00005155"/>
    </source>
</evidence>
<evidence type="ECO:0000256" key="1">
    <source>
        <dbReference type="ARBA" id="ARBA00001966"/>
    </source>
</evidence>
<dbReference type="RefSeq" id="WP_285273614.1">
    <property type="nucleotide sequence ID" value="NZ_JASNVW010000002.1"/>
</dbReference>
<keyword evidence="7" id="KW-0408">Iron</keyword>
<accession>A0ABD4Z7U3</accession>
<dbReference type="GO" id="GO:0046872">
    <property type="term" value="F:metal ion binding"/>
    <property type="evidence" value="ECO:0007669"/>
    <property type="project" value="UniProtKB-KW"/>
</dbReference>
<organism evidence="12 13">
    <name type="scientific">Ignisphaera cupida</name>
    <dbReference type="NCBI Taxonomy" id="3050454"/>
    <lineage>
        <taxon>Archaea</taxon>
        <taxon>Thermoproteota</taxon>
        <taxon>Thermoprotei</taxon>
        <taxon>Desulfurococcales</taxon>
        <taxon>Desulfurococcaceae</taxon>
        <taxon>Ignisphaera</taxon>
    </lineage>
</organism>
<dbReference type="Proteomes" id="UP001529235">
    <property type="component" value="Unassembled WGS sequence"/>
</dbReference>
<dbReference type="SFLD" id="SFLDS00029">
    <property type="entry name" value="Radical_SAM"/>
    <property type="match status" value="1"/>
</dbReference>
<name>A0ABD4Z7U3_9CREN</name>
<proteinExistence type="inferred from homology"/>
<dbReference type="GO" id="GO:0016829">
    <property type="term" value="F:lyase activity"/>
    <property type="evidence" value="ECO:0007669"/>
    <property type="project" value="UniProtKB-KW"/>
</dbReference>
<evidence type="ECO:0000256" key="10">
    <source>
        <dbReference type="ARBA" id="ARBA00023239"/>
    </source>
</evidence>
<comment type="caution">
    <text evidence="12">The sequence shown here is derived from an EMBL/GenBank/DDBJ whole genome shotgun (WGS) entry which is preliminary data.</text>
</comment>
<evidence type="ECO:0000256" key="7">
    <source>
        <dbReference type="ARBA" id="ARBA00023004"/>
    </source>
</evidence>
<keyword evidence="5" id="KW-0949">S-adenosyl-L-methionine</keyword>
<dbReference type="AlphaFoldDB" id="A0ABD4Z7U3"/>
<dbReference type="PANTHER" id="PTHR43787">
    <property type="entry name" value="FEMO COFACTOR BIOSYNTHESIS PROTEIN NIFB-RELATED"/>
    <property type="match status" value="1"/>
</dbReference>
<evidence type="ECO:0000259" key="11">
    <source>
        <dbReference type="PROSITE" id="PS51918"/>
    </source>
</evidence>
<dbReference type="GO" id="GO:0051539">
    <property type="term" value="F:4 iron, 4 sulfur cluster binding"/>
    <property type="evidence" value="ECO:0007669"/>
    <property type="project" value="UniProtKB-KW"/>
</dbReference>
<dbReference type="InterPro" id="IPR058240">
    <property type="entry name" value="rSAM_sf"/>
</dbReference>
<evidence type="ECO:0000313" key="13">
    <source>
        <dbReference type="Proteomes" id="UP001529235"/>
    </source>
</evidence>
<dbReference type="InterPro" id="IPR013785">
    <property type="entry name" value="Aldolase_TIM"/>
</dbReference>
<protein>
    <submittedName>
        <fullName evidence="12">Radical SAM protein</fullName>
    </submittedName>
</protein>
<dbReference type="InterPro" id="IPR007197">
    <property type="entry name" value="rSAM"/>
</dbReference>
<dbReference type="EMBL" id="JASNVW010000002">
    <property type="protein sequence ID" value="MDK6028638.1"/>
    <property type="molecule type" value="Genomic_DNA"/>
</dbReference>
<keyword evidence="13" id="KW-1185">Reference proteome</keyword>
<dbReference type="SFLD" id="SFLDG01067">
    <property type="entry name" value="SPASM/twitch_domain_containing"/>
    <property type="match status" value="1"/>
</dbReference>